<dbReference type="Proteomes" id="UP001055072">
    <property type="component" value="Unassembled WGS sequence"/>
</dbReference>
<accession>A0ACB8TUN8</accession>
<reference evidence="1" key="1">
    <citation type="journal article" date="2021" name="Environ. Microbiol.">
        <title>Gene family expansions and transcriptome signatures uncover fungal adaptations to wood decay.</title>
        <authorList>
            <person name="Hage H."/>
            <person name="Miyauchi S."/>
            <person name="Viragh M."/>
            <person name="Drula E."/>
            <person name="Min B."/>
            <person name="Chaduli D."/>
            <person name="Navarro D."/>
            <person name="Favel A."/>
            <person name="Norest M."/>
            <person name="Lesage-Meessen L."/>
            <person name="Balint B."/>
            <person name="Merenyi Z."/>
            <person name="de Eugenio L."/>
            <person name="Morin E."/>
            <person name="Martinez A.T."/>
            <person name="Baldrian P."/>
            <person name="Stursova M."/>
            <person name="Martinez M.J."/>
            <person name="Novotny C."/>
            <person name="Magnuson J.K."/>
            <person name="Spatafora J.W."/>
            <person name="Maurice S."/>
            <person name="Pangilinan J."/>
            <person name="Andreopoulos W."/>
            <person name="LaButti K."/>
            <person name="Hundley H."/>
            <person name="Na H."/>
            <person name="Kuo A."/>
            <person name="Barry K."/>
            <person name="Lipzen A."/>
            <person name="Henrissat B."/>
            <person name="Riley R."/>
            <person name="Ahrendt S."/>
            <person name="Nagy L.G."/>
            <person name="Grigoriev I.V."/>
            <person name="Martin F."/>
            <person name="Rosso M.N."/>
        </authorList>
    </citation>
    <scope>NUCLEOTIDE SEQUENCE</scope>
    <source>
        <strain evidence="1">CBS 384.51</strain>
    </source>
</reference>
<proteinExistence type="predicted"/>
<gene>
    <name evidence="1" type="ORF">BDY19DRAFT_895923</name>
</gene>
<sequence length="197" mass="20932">MVRLSAIAFHAALAYTVAAYPRNKRISETILDSMVKWKPACFAAQGGNRCNDLSVSSFQTLLAAAKPCDQQDAADSMVDLAKSLNSSDMIRFTQIFVQQPRNTPESLSVPYCQSPPRNPELIGLYQCQFQGTDPTTFVGNIGVGGNGTIPFGMSSPLDPPGSCPAYPSGPIPAGAQLVDLVDSPFASESQPESTLAQ</sequence>
<comment type="caution">
    <text evidence="1">The sequence shown here is derived from an EMBL/GenBank/DDBJ whole genome shotgun (WGS) entry which is preliminary data.</text>
</comment>
<dbReference type="EMBL" id="MU274928">
    <property type="protein sequence ID" value="KAI0085777.1"/>
    <property type="molecule type" value="Genomic_DNA"/>
</dbReference>
<keyword evidence="2" id="KW-1185">Reference proteome</keyword>
<name>A0ACB8TUN8_9APHY</name>
<protein>
    <submittedName>
        <fullName evidence="1">Uncharacterized protein</fullName>
    </submittedName>
</protein>
<evidence type="ECO:0000313" key="2">
    <source>
        <dbReference type="Proteomes" id="UP001055072"/>
    </source>
</evidence>
<organism evidence="1 2">
    <name type="scientific">Irpex rosettiformis</name>
    <dbReference type="NCBI Taxonomy" id="378272"/>
    <lineage>
        <taxon>Eukaryota</taxon>
        <taxon>Fungi</taxon>
        <taxon>Dikarya</taxon>
        <taxon>Basidiomycota</taxon>
        <taxon>Agaricomycotina</taxon>
        <taxon>Agaricomycetes</taxon>
        <taxon>Polyporales</taxon>
        <taxon>Irpicaceae</taxon>
        <taxon>Irpex</taxon>
    </lineage>
</organism>
<evidence type="ECO:0000313" key="1">
    <source>
        <dbReference type="EMBL" id="KAI0085777.1"/>
    </source>
</evidence>